<evidence type="ECO:0000256" key="1">
    <source>
        <dbReference type="SAM" id="MobiDB-lite"/>
    </source>
</evidence>
<protein>
    <submittedName>
        <fullName evidence="2">Uncharacterized protein</fullName>
    </submittedName>
</protein>
<feature type="region of interest" description="Disordered" evidence="1">
    <location>
        <begin position="14"/>
        <end position="47"/>
    </location>
</feature>
<dbReference type="EMBL" id="CAJOBI010145540">
    <property type="protein sequence ID" value="CAF4787848.1"/>
    <property type="molecule type" value="Genomic_DNA"/>
</dbReference>
<evidence type="ECO:0000313" key="3">
    <source>
        <dbReference type="Proteomes" id="UP000676336"/>
    </source>
</evidence>
<feature type="non-terminal residue" evidence="2">
    <location>
        <position position="1"/>
    </location>
</feature>
<organism evidence="2 3">
    <name type="scientific">Rotaria magnacalcarata</name>
    <dbReference type="NCBI Taxonomy" id="392030"/>
    <lineage>
        <taxon>Eukaryota</taxon>
        <taxon>Metazoa</taxon>
        <taxon>Spiralia</taxon>
        <taxon>Gnathifera</taxon>
        <taxon>Rotifera</taxon>
        <taxon>Eurotatoria</taxon>
        <taxon>Bdelloidea</taxon>
        <taxon>Philodinida</taxon>
        <taxon>Philodinidae</taxon>
        <taxon>Rotaria</taxon>
    </lineage>
</organism>
<evidence type="ECO:0000313" key="2">
    <source>
        <dbReference type="EMBL" id="CAF4787848.1"/>
    </source>
</evidence>
<proteinExistence type="predicted"/>
<dbReference type="AlphaFoldDB" id="A0A8S3B242"/>
<gene>
    <name evidence="2" type="ORF">SMN809_LOCUS46626</name>
</gene>
<name>A0A8S3B242_9BILA</name>
<reference evidence="2" key="1">
    <citation type="submission" date="2021-02" db="EMBL/GenBank/DDBJ databases">
        <authorList>
            <person name="Nowell W R."/>
        </authorList>
    </citation>
    <scope>NUCLEOTIDE SEQUENCE</scope>
</reference>
<dbReference type="Proteomes" id="UP000676336">
    <property type="component" value="Unassembled WGS sequence"/>
</dbReference>
<sequence>PFAFGAPTTTTAAVAPFSFGGPTTTTANPNAPFGTAAASTASASPFT</sequence>
<feature type="non-terminal residue" evidence="2">
    <location>
        <position position="47"/>
    </location>
</feature>
<comment type="caution">
    <text evidence="2">The sequence shown here is derived from an EMBL/GenBank/DDBJ whole genome shotgun (WGS) entry which is preliminary data.</text>
</comment>
<accession>A0A8S3B242</accession>